<evidence type="ECO:0000313" key="2">
    <source>
        <dbReference type="EMBL" id="QDH93562.1"/>
    </source>
</evidence>
<dbReference type="KEGG" id="vg:63027469"/>
<evidence type="ECO:0000313" key="3">
    <source>
        <dbReference type="Proteomes" id="UP000317598"/>
    </source>
</evidence>
<organism evidence="2 3">
    <name type="scientific">Gordonia phage Verity</name>
    <dbReference type="NCBI Taxonomy" id="2591211"/>
    <lineage>
        <taxon>Viruses</taxon>
        <taxon>Duplodnaviria</taxon>
        <taxon>Heunggongvirae</taxon>
        <taxon>Uroviricota</taxon>
        <taxon>Caudoviricetes</taxon>
        <taxon>Stackebrandtviridae</taxon>
        <taxon>Schenleyvirinae</taxon>
        <taxon>Zitchvirus</taxon>
        <taxon>Zitchvirus verity</taxon>
    </lineage>
</organism>
<feature type="region of interest" description="Disordered" evidence="1">
    <location>
        <begin position="31"/>
        <end position="50"/>
    </location>
</feature>
<protein>
    <submittedName>
        <fullName evidence="2">Uncharacterized protein</fullName>
    </submittedName>
</protein>
<evidence type="ECO:0000256" key="1">
    <source>
        <dbReference type="SAM" id="MobiDB-lite"/>
    </source>
</evidence>
<keyword evidence="3" id="KW-1185">Reference proteome</keyword>
<dbReference type="RefSeq" id="YP_010002914.1">
    <property type="nucleotide sequence ID" value="NC_053249.1"/>
</dbReference>
<reference evidence="2 3" key="1">
    <citation type="submission" date="2019-05" db="EMBL/GenBank/DDBJ databases">
        <authorList>
            <person name="Hammer B.W."/>
            <person name="Akkineni S.H."/>
            <person name="Damazo I.J."/>
            <person name="Graziano A."/>
            <person name="Haggerty C.V."/>
            <person name="Harikumar N."/>
            <person name="Renninger T.L."/>
            <person name="Turner B.S."/>
            <person name="Zhang J.L."/>
            <person name="Butela K.A."/>
            <person name="Garlena R.A."/>
            <person name="Russell D.A."/>
            <person name="Pope W.H."/>
            <person name="Jacobs-Sera D."/>
            <person name="Hatfull G.F."/>
        </authorList>
    </citation>
    <scope>NUCLEOTIDE SEQUENCE [LARGE SCALE GENOMIC DNA]</scope>
</reference>
<proteinExistence type="predicted"/>
<dbReference type="Proteomes" id="UP000317598">
    <property type="component" value="Segment"/>
</dbReference>
<dbReference type="EMBL" id="MK937611">
    <property type="protein sequence ID" value="QDH93562.1"/>
    <property type="molecule type" value="Genomic_DNA"/>
</dbReference>
<gene>
    <name evidence="2" type="primary">76</name>
    <name evidence="2" type="ORF">SEA_VERITY_76</name>
</gene>
<accession>A0A514DIX9</accession>
<dbReference type="GeneID" id="63027469"/>
<sequence>MCGRAVVVASLGDWHASCAKRCPVCYDPVLSTDPGDHTTHDKCAKKRPRA</sequence>
<name>A0A514DIX9_9CAUD</name>